<proteinExistence type="predicted"/>
<dbReference type="PRINTS" id="PR00080">
    <property type="entry name" value="SDRFAMILY"/>
</dbReference>
<evidence type="ECO:0000313" key="4">
    <source>
        <dbReference type="Proteomes" id="UP000002630"/>
    </source>
</evidence>
<dbReference type="SMART" id="SM00822">
    <property type="entry name" value="PKS_KR"/>
    <property type="match status" value="1"/>
</dbReference>
<dbReference type="OrthoDB" id="417891at2759"/>
<dbReference type="PANTHER" id="PTHR42898">
    <property type="entry name" value="TROPINONE REDUCTASE"/>
    <property type="match status" value="1"/>
</dbReference>
<dbReference type="eggNOG" id="KOG0725">
    <property type="taxonomic scope" value="Eukaryota"/>
</dbReference>
<evidence type="ECO:0000313" key="3">
    <source>
        <dbReference type="EMBL" id="CBJ29615.1"/>
    </source>
</evidence>
<dbReference type="InterPro" id="IPR036291">
    <property type="entry name" value="NAD(P)-bd_dom_sf"/>
</dbReference>
<evidence type="ECO:0000256" key="1">
    <source>
        <dbReference type="ARBA" id="ARBA00023002"/>
    </source>
</evidence>
<dbReference type="STRING" id="2880.D7FL79"/>
<dbReference type="Proteomes" id="UP000002630">
    <property type="component" value="Linkage Group LG33"/>
</dbReference>
<dbReference type="GO" id="GO:0016491">
    <property type="term" value="F:oxidoreductase activity"/>
    <property type="evidence" value="ECO:0007669"/>
    <property type="project" value="UniProtKB-KW"/>
</dbReference>
<dbReference type="PRINTS" id="PR00081">
    <property type="entry name" value="GDHRDH"/>
</dbReference>
<dbReference type="InterPro" id="IPR045000">
    <property type="entry name" value="TR"/>
</dbReference>
<dbReference type="AlphaFoldDB" id="D7FL79"/>
<accession>D7FL79</accession>
<keyword evidence="4" id="KW-1185">Reference proteome</keyword>
<dbReference type="PANTHER" id="PTHR42898:SF6">
    <property type="entry name" value="NADP-DEPENDENT MANNITOL DEHYDROGENASE"/>
    <property type="match status" value="1"/>
</dbReference>
<dbReference type="SUPFAM" id="SSF51735">
    <property type="entry name" value="NAD(P)-binding Rossmann-fold domains"/>
    <property type="match status" value="1"/>
</dbReference>
<dbReference type="PROSITE" id="PS00061">
    <property type="entry name" value="ADH_SHORT"/>
    <property type="match status" value="1"/>
</dbReference>
<gene>
    <name evidence="3" type="ORF">Esi_0154_0065</name>
</gene>
<reference evidence="3 4" key="1">
    <citation type="journal article" date="2010" name="Nature">
        <title>The Ectocarpus genome and the independent evolution of multicellularity in brown algae.</title>
        <authorList>
            <person name="Cock J.M."/>
            <person name="Sterck L."/>
            <person name="Rouze P."/>
            <person name="Scornet D."/>
            <person name="Allen A.E."/>
            <person name="Amoutzias G."/>
            <person name="Anthouard V."/>
            <person name="Artiguenave F."/>
            <person name="Aury J.M."/>
            <person name="Badger J.H."/>
            <person name="Beszteri B."/>
            <person name="Billiau K."/>
            <person name="Bonnet E."/>
            <person name="Bothwell J.H."/>
            <person name="Bowler C."/>
            <person name="Boyen C."/>
            <person name="Brownlee C."/>
            <person name="Carrano C.J."/>
            <person name="Charrier B."/>
            <person name="Cho G.Y."/>
            <person name="Coelho S.M."/>
            <person name="Collen J."/>
            <person name="Corre E."/>
            <person name="Da Silva C."/>
            <person name="Delage L."/>
            <person name="Delaroque N."/>
            <person name="Dittami S.M."/>
            <person name="Doulbeau S."/>
            <person name="Elias M."/>
            <person name="Farnham G."/>
            <person name="Gachon C.M."/>
            <person name="Gschloessl B."/>
            <person name="Heesch S."/>
            <person name="Jabbari K."/>
            <person name="Jubin C."/>
            <person name="Kawai H."/>
            <person name="Kimura K."/>
            <person name="Kloareg B."/>
            <person name="Kupper F.C."/>
            <person name="Lang D."/>
            <person name="Le Bail A."/>
            <person name="Leblanc C."/>
            <person name="Lerouge P."/>
            <person name="Lohr M."/>
            <person name="Lopez P.J."/>
            <person name="Martens C."/>
            <person name="Maumus F."/>
            <person name="Michel G."/>
            <person name="Miranda-Saavedra D."/>
            <person name="Morales J."/>
            <person name="Moreau H."/>
            <person name="Motomura T."/>
            <person name="Nagasato C."/>
            <person name="Napoli C.A."/>
            <person name="Nelson D.R."/>
            <person name="Nyvall-Collen P."/>
            <person name="Peters A.F."/>
            <person name="Pommier C."/>
            <person name="Potin P."/>
            <person name="Poulain J."/>
            <person name="Quesneville H."/>
            <person name="Read B."/>
            <person name="Rensing S.A."/>
            <person name="Ritter A."/>
            <person name="Rousvoal S."/>
            <person name="Samanta M."/>
            <person name="Samson G."/>
            <person name="Schroeder D.C."/>
            <person name="Segurens B."/>
            <person name="Strittmatter M."/>
            <person name="Tonon T."/>
            <person name="Tregear J.W."/>
            <person name="Valentin K."/>
            <person name="von Dassow P."/>
            <person name="Yamagishi T."/>
            <person name="Van de Peer Y."/>
            <person name="Wincker P."/>
        </authorList>
    </citation>
    <scope>NUCLEOTIDE SEQUENCE [LARGE SCALE GENOMIC DNA]</scope>
    <source>
        <strain evidence="4">Ec32 / CCAP1310/4</strain>
    </source>
</reference>
<protein>
    <submittedName>
        <fullName evidence="3">Tropinone reductase, putative</fullName>
    </submittedName>
</protein>
<name>D7FL79_ECTSI</name>
<dbReference type="FunFam" id="3.40.50.720:FF:000084">
    <property type="entry name" value="Short-chain dehydrogenase reductase"/>
    <property type="match status" value="1"/>
</dbReference>
<evidence type="ECO:0000259" key="2">
    <source>
        <dbReference type="SMART" id="SM00822"/>
    </source>
</evidence>
<organism evidence="3 4">
    <name type="scientific">Ectocarpus siliculosus</name>
    <name type="common">Brown alga</name>
    <name type="synonym">Conferva siliculosa</name>
    <dbReference type="NCBI Taxonomy" id="2880"/>
    <lineage>
        <taxon>Eukaryota</taxon>
        <taxon>Sar</taxon>
        <taxon>Stramenopiles</taxon>
        <taxon>Ochrophyta</taxon>
        <taxon>PX clade</taxon>
        <taxon>Phaeophyceae</taxon>
        <taxon>Ectocarpales</taxon>
        <taxon>Ectocarpaceae</taxon>
        <taxon>Ectocarpus</taxon>
    </lineage>
</organism>
<dbReference type="Pfam" id="PF13561">
    <property type="entry name" value="adh_short_C2"/>
    <property type="match status" value="1"/>
</dbReference>
<dbReference type="InParanoid" id="D7FL79"/>
<dbReference type="InterPro" id="IPR002347">
    <property type="entry name" value="SDR_fam"/>
</dbReference>
<feature type="domain" description="Ketoreductase" evidence="2">
    <location>
        <begin position="17"/>
        <end position="202"/>
    </location>
</feature>
<dbReference type="InterPro" id="IPR020904">
    <property type="entry name" value="Sc_DH/Rdtase_CS"/>
</dbReference>
<sequence length="270" mass="28541">MATFCAGRRAQWSLEGRTALVTGGTKGIGKAIVEELACLGAKVLTCSRTEDGVIACITEWRAKGLEVHGIAVDVTTAEGRQELFSAAEEHFDGALDILVNNVGRSIRKSSTFDFTPEEFETIINTNFSTVLSLTKLFHPLLKAAAAAEGARDKGGSSVVNISSIAGVTAVKTGAAYAASKAAINRLTINWGCEWAKDGIRVNAVAPGATNTPSTESVPRSTELMDRIPMGRWADPHEISGQVAFLCMKGASYITSQVICVDGGWASNGWM</sequence>
<dbReference type="InterPro" id="IPR057326">
    <property type="entry name" value="KR_dom"/>
</dbReference>
<dbReference type="OMA" id="DAVFPGM"/>
<dbReference type="Gene3D" id="3.40.50.720">
    <property type="entry name" value="NAD(P)-binding Rossmann-like Domain"/>
    <property type="match status" value="1"/>
</dbReference>
<dbReference type="EMBL" id="FN648095">
    <property type="protein sequence ID" value="CBJ29615.1"/>
    <property type="molecule type" value="Genomic_DNA"/>
</dbReference>
<dbReference type="EMBL" id="FN649758">
    <property type="protein sequence ID" value="CBJ29615.1"/>
    <property type="molecule type" value="Genomic_DNA"/>
</dbReference>
<keyword evidence="1" id="KW-0560">Oxidoreductase</keyword>